<comment type="subcellular location">
    <subcellularLocation>
        <location evidence="1">Nucleus</location>
    </subcellularLocation>
</comment>
<evidence type="ECO:0000313" key="9">
    <source>
        <dbReference type="EMBL" id="RWR82466.1"/>
    </source>
</evidence>
<evidence type="ECO:0000256" key="5">
    <source>
        <dbReference type="ARBA" id="ARBA00023204"/>
    </source>
</evidence>
<proteinExistence type="predicted"/>
<dbReference type="EMBL" id="QPKB01000004">
    <property type="protein sequence ID" value="RWR82466.1"/>
    <property type="molecule type" value="Genomic_DNA"/>
</dbReference>
<dbReference type="InterPro" id="IPR041298">
    <property type="entry name" value="UBZ3"/>
</dbReference>
<dbReference type="GO" id="GO:0006281">
    <property type="term" value="P:DNA repair"/>
    <property type="evidence" value="ECO:0007669"/>
    <property type="project" value="UniProtKB-KW"/>
</dbReference>
<evidence type="ECO:0000256" key="1">
    <source>
        <dbReference type="ARBA" id="ARBA00004123"/>
    </source>
</evidence>
<keyword evidence="2" id="KW-0808">Transferase</keyword>
<name>A0A443NVE4_9MAGN</name>
<feature type="domain" description="UBZ3-type" evidence="8">
    <location>
        <begin position="130"/>
        <end position="167"/>
    </location>
</feature>
<evidence type="ECO:0000256" key="2">
    <source>
        <dbReference type="ARBA" id="ARBA00022679"/>
    </source>
</evidence>
<keyword evidence="3" id="KW-0479">Metal-binding</keyword>
<reference evidence="9 10" key="1">
    <citation type="journal article" date="2019" name="Nat. Plants">
        <title>Stout camphor tree genome fills gaps in understanding of flowering plant genome evolution.</title>
        <authorList>
            <person name="Chaw S.M."/>
            <person name="Liu Y.C."/>
            <person name="Wu Y.W."/>
            <person name="Wang H.Y."/>
            <person name="Lin C.I."/>
            <person name="Wu C.S."/>
            <person name="Ke H.M."/>
            <person name="Chang L.Y."/>
            <person name="Hsu C.Y."/>
            <person name="Yang H.T."/>
            <person name="Sudianto E."/>
            <person name="Hsu M.H."/>
            <person name="Wu K.P."/>
            <person name="Wang L.N."/>
            <person name="Leebens-Mack J.H."/>
            <person name="Tsai I.J."/>
        </authorList>
    </citation>
    <scope>NUCLEOTIDE SEQUENCE [LARGE SCALE GENOMIC DNA]</scope>
    <source>
        <strain evidence="10">cv. Chaw 1501</strain>
        <tissue evidence="9">Young leaves</tissue>
    </source>
</reference>
<evidence type="ECO:0000313" key="10">
    <source>
        <dbReference type="Proteomes" id="UP000283530"/>
    </source>
</evidence>
<evidence type="ECO:0000256" key="7">
    <source>
        <dbReference type="SAM" id="MobiDB-lite"/>
    </source>
</evidence>
<dbReference type="Proteomes" id="UP000283530">
    <property type="component" value="Unassembled WGS sequence"/>
</dbReference>
<evidence type="ECO:0000256" key="6">
    <source>
        <dbReference type="ARBA" id="ARBA00023242"/>
    </source>
</evidence>
<evidence type="ECO:0000256" key="4">
    <source>
        <dbReference type="ARBA" id="ARBA00022763"/>
    </source>
</evidence>
<dbReference type="GO" id="GO:0016740">
    <property type="term" value="F:transferase activity"/>
    <property type="evidence" value="ECO:0007669"/>
    <property type="project" value="UniProtKB-KW"/>
</dbReference>
<dbReference type="AlphaFoldDB" id="A0A443NVE4"/>
<dbReference type="PROSITE" id="PS51907">
    <property type="entry name" value="ZF_UBZ3"/>
    <property type="match status" value="1"/>
</dbReference>
<organism evidence="9 10">
    <name type="scientific">Cinnamomum micranthum f. kanehirae</name>
    <dbReference type="NCBI Taxonomy" id="337451"/>
    <lineage>
        <taxon>Eukaryota</taxon>
        <taxon>Viridiplantae</taxon>
        <taxon>Streptophyta</taxon>
        <taxon>Embryophyta</taxon>
        <taxon>Tracheophyta</taxon>
        <taxon>Spermatophyta</taxon>
        <taxon>Magnoliopsida</taxon>
        <taxon>Magnoliidae</taxon>
        <taxon>Laurales</taxon>
        <taxon>Lauraceae</taxon>
        <taxon>Cinnamomum</taxon>
    </lineage>
</organism>
<sequence length="220" mass="25340">MIRGMYHPIDDCVTYLPDDGCHQHFASYDFVGPSDSDHLSYLGHKCYTTDSVALNHRSFRPLKDEEHPSQLVIPNLAANATPYQEIDVLQTMESEDSSSSRHSEACDHEEMKKMNNHSAEVGCSREEQSFWIDGYICSICGIEIPRSFVEERQEHSDYHFAETLQKEESMNINSRDLVRKQRLVQKAQHGRETRKKQKSSSEGGKYLPIDTFFVKSNNNF</sequence>
<keyword evidence="6" id="KW-0539">Nucleus</keyword>
<protein>
    <submittedName>
        <fullName evidence="9">DNA-repair protein</fullName>
    </submittedName>
</protein>
<dbReference type="STRING" id="337451.A0A443NVE4"/>
<accession>A0A443NVE4</accession>
<dbReference type="GO" id="GO:0005634">
    <property type="term" value="C:nucleus"/>
    <property type="evidence" value="ECO:0007669"/>
    <property type="project" value="UniProtKB-SubCell"/>
</dbReference>
<keyword evidence="10" id="KW-1185">Reference proteome</keyword>
<comment type="caution">
    <text evidence="9">The sequence shown here is derived from an EMBL/GenBank/DDBJ whole genome shotgun (WGS) entry which is preliminary data.</text>
</comment>
<dbReference type="OrthoDB" id="1747274at2759"/>
<keyword evidence="5" id="KW-0234">DNA repair</keyword>
<evidence type="ECO:0000259" key="8">
    <source>
        <dbReference type="PROSITE" id="PS51907"/>
    </source>
</evidence>
<dbReference type="Pfam" id="PF18439">
    <property type="entry name" value="zf_UBZ"/>
    <property type="match status" value="1"/>
</dbReference>
<gene>
    <name evidence="9" type="ORF">CKAN_01118300</name>
</gene>
<feature type="region of interest" description="Disordered" evidence="7">
    <location>
        <begin position="184"/>
        <end position="204"/>
    </location>
</feature>
<dbReference type="GO" id="GO:0046872">
    <property type="term" value="F:metal ion binding"/>
    <property type="evidence" value="ECO:0007669"/>
    <property type="project" value="UniProtKB-KW"/>
</dbReference>
<evidence type="ECO:0000256" key="3">
    <source>
        <dbReference type="ARBA" id="ARBA00022723"/>
    </source>
</evidence>
<keyword evidence="4" id="KW-0227">DNA damage</keyword>